<feature type="region of interest" description="Disordered" evidence="1">
    <location>
        <begin position="1"/>
        <end position="21"/>
    </location>
</feature>
<protein>
    <submittedName>
        <fullName evidence="2">Uncharacterized protein</fullName>
    </submittedName>
</protein>
<dbReference type="OrthoDB" id="63113at2759"/>
<dbReference type="EMBL" id="ML977151">
    <property type="protein sequence ID" value="KAF1987694.1"/>
    <property type="molecule type" value="Genomic_DNA"/>
</dbReference>
<dbReference type="Proteomes" id="UP000800041">
    <property type="component" value="Unassembled WGS sequence"/>
</dbReference>
<organism evidence="2 3">
    <name type="scientific">Aulographum hederae CBS 113979</name>
    <dbReference type="NCBI Taxonomy" id="1176131"/>
    <lineage>
        <taxon>Eukaryota</taxon>
        <taxon>Fungi</taxon>
        <taxon>Dikarya</taxon>
        <taxon>Ascomycota</taxon>
        <taxon>Pezizomycotina</taxon>
        <taxon>Dothideomycetes</taxon>
        <taxon>Pleosporomycetidae</taxon>
        <taxon>Aulographales</taxon>
        <taxon>Aulographaceae</taxon>
    </lineage>
</organism>
<evidence type="ECO:0000256" key="1">
    <source>
        <dbReference type="SAM" id="MobiDB-lite"/>
    </source>
</evidence>
<feature type="compositionally biased region" description="Basic and acidic residues" evidence="1">
    <location>
        <begin position="453"/>
        <end position="466"/>
    </location>
</feature>
<accession>A0A6G1H3P9</accession>
<feature type="compositionally biased region" description="Low complexity" evidence="1">
    <location>
        <begin position="293"/>
        <end position="310"/>
    </location>
</feature>
<name>A0A6G1H3P9_9PEZI</name>
<sequence>MPPWGRPPGGSARSNRRRKDDLLWDDPRVNRFQELDSDEDDGRNGVLALNQKRNFVSDELFFADMQSGYRRRSPDEDSDGLAYGEDYGESEEEDDDDGQMQLMLPDQDELLAQQAMEKVQRARAKGKASVSLSRAELDALERRRKLQQEPPSPRAEARKNNGGSSSSRSNKKATYRIGLYGDSKAPAQIRSKGQKAPSASSRKPDAAYASGAAPPGLVVQGPNGPMYAPVGPSYPPQTRRTHSSPSRSTSRPSSRSASAHSRRHNTPPQAYDPIPAYPPQATQRYYSPNDPIYQPRQPSSSSRNSPQQYQYDDHDRDIDYYARTRARSSSSANHHHSHPNSPPYPLDPYQYQVPASPAPPGAPAAQLPVDPAYLQGGGRRIASGPPDVSYSNVVRRVPLPPRLPQNNSDPVLGVRRGSGLRDEVGRRSSGSSGSSGGEEVRVDLVEGSGGKGYDVRRSGVERRRRR</sequence>
<feature type="region of interest" description="Disordered" evidence="1">
    <location>
        <begin position="64"/>
        <end position="102"/>
    </location>
</feature>
<evidence type="ECO:0000313" key="3">
    <source>
        <dbReference type="Proteomes" id="UP000800041"/>
    </source>
</evidence>
<feature type="region of interest" description="Disordered" evidence="1">
    <location>
        <begin position="116"/>
        <end position="466"/>
    </location>
</feature>
<evidence type="ECO:0000313" key="2">
    <source>
        <dbReference type="EMBL" id="KAF1987694.1"/>
    </source>
</evidence>
<dbReference type="AlphaFoldDB" id="A0A6G1H3P9"/>
<reference evidence="2" key="1">
    <citation type="journal article" date="2020" name="Stud. Mycol.">
        <title>101 Dothideomycetes genomes: a test case for predicting lifestyles and emergence of pathogens.</title>
        <authorList>
            <person name="Haridas S."/>
            <person name="Albert R."/>
            <person name="Binder M."/>
            <person name="Bloem J."/>
            <person name="Labutti K."/>
            <person name="Salamov A."/>
            <person name="Andreopoulos B."/>
            <person name="Baker S."/>
            <person name="Barry K."/>
            <person name="Bills G."/>
            <person name="Bluhm B."/>
            <person name="Cannon C."/>
            <person name="Castanera R."/>
            <person name="Culley D."/>
            <person name="Daum C."/>
            <person name="Ezra D."/>
            <person name="Gonzalez J."/>
            <person name="Henrissat B."/>
            <person name="Kuo A."/>
            <person name="Liang C."/>
            <person name="Lipzen A."/>
            <person name="Lutzoni F."/>
            <person name="Magnuson J."/>
            <person name="Mondo S."/>
            <person name="Nolan M."/>
            <person name="Ohm R."/>
            <person name="Pangilinan J."/>
            <person name="Park H.-J."/>
            <person name="Ramirez L."/>
            <person name="Alfaro M."/>
            <person name="Sun H."/>
            <person name="Tritt A."/>
            <person name="Yoshinaga Y."/>
            <person name="Zwiers L.-H."/>
            <person name="Turgeon B."/>
            <person name="Goodwin S."/>
            <person name="Spatafora J."/>
            <person name="Crous P."/>
            <person name="Grigoriev I."/>
        </authorList>
    </citation>
    <scope>NUCLEOTIDE SEQUENCE</scope>
    <source>
        <strain evidence="2">CBS 113979</strain>
    </source>
</reference>
<gene>
    <name evidence="2" type="ORF">K402DRAFT_420057</name>
</gene>
<keyword evidence="3" id="KW-1185">Reference proteome</keyword>
<feature type="compositionally biased region" description="Acidic residues" evidence="1">
    <location>
        <begin position="86"/>
        <end position="98"/>
    </location>
</feature>
<feature type="compositionally biased region" description="Low complexity" evidence="1">
    <location>
        <begin position="243"/>
        <end position="259"/>
    </location>
</feature>
<proteinExistence type="predicted"/>
<feature type="compositionally biased region" description="Basic and acidic residues" evidence="1">
    <location>
        <begin position="311"/>
        <end position="322"/>
    </location>
</feature>